<comment type="catalytic activity">
    <reaction evidence="8 9">
        <text>2 H2O2 = O2 + 2 H2O</text>
        <dbReference type="Rhea" id="RHEA:20309"/>
        <dbReference type="ChEBI" id="CHEBI:15377"/>
        <dbReference type="ChEBI" id="CHEBI:15379"/>
        <dbReference type="ChEBI" id="CHEBI:16240"/>
        <dbReference type="EC" id="1.11.1.6"/>
    </reaction>
</comment>
<feature type="domain" description="Catalase core" evidence="11">
    <location>
        <begin position="17"/>
        <end position="402"/>
    </location>
</feature>
<keyword evidence="5 9" id="KW-0560">Oxidoreductase</keyword>
<dbReference type="InterPro" id="IPR002226">
    <property type="entry name" value="Catalase_haem_BS"/>
</dbReference>
<dbReference type="SMART" id="SM01060">
    <property type="entry name" value="Catalase"/>
    <property type="match status" value="1"/>
</dbReference>
<dbReference type="InterPro" id="IPR040333">
    <property type="entry name" value="Catalase_3"/>
</dbReference>
<dbReference type="EC" id="1.11.1.6" evidence="9"/>
<dbReference type="PROSITE" id="PS00438">
    <property type="entry name" value="CATALASE_2"/>
    <property type="match status" value="1"/>
</dbReference>
<feature type="region of interest" description="Disordered" evidence="10">
    <location>
        <begin position="1"/>
        <end position="37"/>
    </location>
</feature>
<keyword evidence="4 9" id="KW-0479">Metal-binding</keyword>
<reference evidence="13" key="1">
    <citation type="journal article" date="2019" name="Int. J. Syst. Evol. Microbiol.">
        <title>The Global Catalogue of Microorganisms (GCM) 10K type strain sequencing project: providing services to taxonomists for standard genome sequencing and annotation.</title>
        <authorList>
            <consortium name="The Broad Institute Genomics Platform"/>
            <consortium name="The Broad Institute Genome Sequencing Center for Infectious Disease"/>
            <person name="Wu L."/>
            <person name="Ma J."/>
        </authorList>
    </citation>
    <scope>NUCLEOTIDE SEQUENCE [LARGE SCALE GENOMIC DNA]</scope>
    <source>
        <strain evidence="13">JCM 14370</strain>
    </source>
</reference>
<evidence type="ECO:0000256" key="1">
    <source>
        <dbReference type="ARBA" id="ARBA00005329"/>
    </source>
</evidence>
<evidence type="ECO:0000313" key="13">
    <source>
        <dbReference type="Proteomes" id="UP000632222"/>
    </source>
</evidence>
<evidence type="ECO:0000256" key="9">
    <source>
        <dbReference type="RuleBase" id="RU000498"/>
    </source>
</evidence>
<dbReference type="PROSITE" id="PS00437">
    <property type="entry name" value="CATALASE_1"/>
    <property type="match status" value="1"/>
</dbReference>
<gene>
    <name evidence="12" type="primary">katA</name>
    <name evidence="12" type="ORF">GCM10008938_14080</name>
</gene>
<evidence type="ECO:0000313" key="12">
    <source>
        <dbReference type="EMBL" id="GGJ29125.1"/>
    </source>
</evidence>
<comment type="similarity">
    <text evidence="1 9">Belongs to the catalase family.</text>
</comment>
<dbReference type="PANTHER" id="PTHR11465:SF9">
    <property type="entry name" value="CATALASE"/>
    <property type="match status" value="1"/>
</dbReference>
<evidence type="ECO:0000256" key="3">
    <source>
        <dbReference type="ARBA" id="ARBA00022617"/>
    </source>
</evidence>
<dbReference type="InterPro" id="IPR010582">
    <property type="entry name" value="Catalase_immune_responsive"/>
</dbReference>
<dbReference type="PROSITE" id="PS51402">
    <property type="entry name" value="CATALASE_3"/>
    <property type="match status" value="1"/>
</dbReference>
<dbReference type="CDD" id="cd08156">
    <property type="entry name" value="catalase_clade_3"/>
    <property type="match status" value="1"/>
</dbReference>
<comment type="caution">
    <text evidence="12">The sequence shown here is derived from an EMBL/GenBank/DDBJ whole genome shotgun (WGS) entry which is preliminary data.</text>
</comment>
<dbReference type="EMBL" id="BMOD01000003">
    <property type="protein sequence ID" value="GGJ29125.1"/>
    <property type="molecule type" value="Genomic_DNA"/>
</dbReference>
<evidence type="ECO:0000256" key="5">
    <source>
        <dbReference type="ARBA" id="ARBA00023002"/>
    </source>
</evidence>
<dbReference type="PIRSF" id="PIRSF038928">
    <property type="entry name" value="Catalase_clade1-3"/>
    <property type="match status" value="1"/>
</dbReference>
<dbReference type="Gene3D" id="2.40.180.10">
    <property type="entry name" value="Catalase core domain"/>
    <property type="match status" value="1"/>
</dbReference>
<dbReference type="PRINTS" id="PR00067">
    <property type="entry name" value="CATALASE"/>
</dbReference>
<evidence type="ECO:0000256" key="4">
    <source>
        <dbReference type="ARBA" id="ARBA00022723"/>
    </source>
</evidence>
<dbReference type="Proteomes" id="UP000632222">
    <property type="component" value="Unassembled WGS sequence"/>
</dbReference>
<sequence>MADDPNPLNTQNNGTLTTSTGAPVENDSNTQTAGWPGPSLLQDVHFIDKMAHFDREVIPERRVHAKGAGAYGTFEVTHDVTKYTRASFLSEVGKQTEVFLRFSTVGGERGSADTERDPRGFAVKFYTEEGNYDLVGNNTPVFFIRDPLKFPDFIHTQKRDPRTNLKSPNAMWDFWSLHPESLHQVTILFSDRGTPANYREMHGFGSHTYMWYTDAENYVWVKYHFKARGGFKTFHASEAEKWKALDPDHATRDLFDNIENGNFPVWDVAVQIIPAEEAPTYKYDIFDVTKTISQKDYPLIPIGTLTLNRNPENYFAETEQSAFAPSNFVPGIAPSFDKMLQGRLFSYADTHRHRLGANSHLIPVNNPKNASGSNYQRDGAMMTGSNGGRGPNYYPNTFGGPQEKKDISVPQLSVIGAAARQDYTHPNSDFVQPGILYREVLTEDKRVQLIENIVGALGGAVKRLQYRQTALFYLVDEDYGSRLAKGLNLDLNRVIELSKLSQQDRVQATLDDEAFREVASV</sequence>
<keyword evidence="2 9" id="KW-0575">Peroxidase</keyword>
<evidence type="ECO:0000256" key="6">
    <source>
        <dbReference type="ARBA" id="ARBA00023004"/>
    </source>
</evidence>
<dbReference type="InterPro" id="IPR011614">
    <property type="entry name" value="Catalase_core"/>
</dbReference>
<accession>A0ABQ2CX14</accession>
<keyword evidence="13" id="KW-1185">Reference proteome</keyword>
<evidence type="ECO:0000256" key="8">
    <source>
        <dbReference type="ARBA" id="ARBA00049254"/>
    </source>
</evidence>
<organism evidence="12 13">
    <name type="scientific">Deinococcus roseus</name>
    <dbReference type="NCBI Taxonomy" id="392414"/>
    <lineage>
        <taxon>Bacteria</taxon>
        <taxon>Thermotogati</taxon>
        <taxon>Deinococcota</taxon>
        <taxon>Deinococci</taxon>
        <taxon>Deinococcales</taxon>
        <taxon>Deinococcaceae</taxon>
        <taxon>Deinococcus</taxon>
    </lineage>
</organism>
<keyword evidence="6 9" id="KW-0408">Iron</keyword>
<evidence type="ECO:0000256" key="10">
    <source>
        <dbReference type="SAM" id="MobiDB-lite"/>
    </source>
</evidence>
<protein>
    <recommendedName>
        <fullName evidence="9">Catalase</fullName>
        <ecNumber evidence="9">1.11.1.6</ecNumber>
    </recommendedName>
</protein>
<proteinExistence type="inferred from homology"/>
<dbReference type="Pfam" id="PF06628">
    <property type="entry name" value="Catalase-rel"/>
    <property type="match status" value="1"/>
</dbReference>
<keyword evidence="7 9" id="KW-0376">Hydrogen peroxide</keyword>
<dbReference type="SUPFAM" id="SSF56634">
    <property type="entry name" value="Heme-dependent catalase-like"/>
    <property type="match status" value="1"/>
</dbReference>
<feature type="compositionally biased region" description="Polar residues" evidence="10">
    <location>
        <begin position="7"/>
        <end position="33"/>
    </location>
</feature>
<evidence type="ECO:0000256" key="7">
    <source>
        <dbReference type="ARBA" id="ARBA00023324"/>
    </source>
</evidence>
<name>A0ABQ2CX14_9DEIO</name>
<dbReference type="InterPro" id="IPR024708">
    <property type="entry name" value="Catalase_AS"/>
</dbReference>
<keyword evidence="3 9" id="KW-0349">Heme</keyword>
<dbReference type="InterPro" id="IPR024711">
    <property type="entry name" value="Catalase_clade1/3"/>
</dbReference>
<dbReference type="RefSeq" id="WP_189001773.1">
    <property type="nucleotide sequence ID" value="NZ_BMOD01000003.1"/>
</dbReference>
<dbReference type="InterPro" id="IPR018028">
    <property type="entry name" value="Catalase"/>
</dbReference>
<dbReference type="PANTHER" id="PTHR11465">
    <property type="entry name" value="CATALASE"/>
    <property type="match status" value="1"/>
</dbReference>
<evidence type="ECO:0000259" key="11">
    <source>
        <dbReference type="SMART" id="SM01060"/>
    </source>
</evidence>
<evidence type="ECO:0000256" key="2">
    <source>
        <dbReference type="ARBA" id="ARBA00022559"/>
    </source>
</evidence>
<dbReference type="Pfam" id="PF00199">
    <property type="entry name" value="Catalase"/>
    <property type="match status" value="1"/>
</dbReference>
<dbReference type="InterPro" id="IPR020835">
    <property type="entry name" value="Catalase_sf"/>
</dbReference>